<dbReference type="AlphaFoldDB" id="A0A7W8GG14"/>
<dbReference type="Gene3D" id="2.40.50.180">
    <property type="entry name" value="CheA-289, Domain 4"/>
    <property type="match status" value="1"/>
</dbReference>
<evidence type="ECO:0000259" key="2">
    <source>
        <dbReference type="PROSITE" id="PS50851"/>
    </source>
</evidence>
<dbReference type="InterPro" id="IPR036061">
    <property type="entry name" value="CheW-like_dom_sf"/>
</dbReference>
<sequence length="138" mass="14166">MPRALVFRIGTQRLALPEGGKREVLERGPALPLPHGAGLLLGLTALQGRAVPLLDLAGLLGLPAPGGTLTLLVDLAADRAADRADEAVAWPVDAVEGLQDLSPEAGHPPGAGEAATEPRLLDLPALLEQVRGALQPQP</sequence>
<accession>A0A7W8GG14</accession>
<dbReference type="RefSeq" id="WP_184029051.1">
    <property type="nucleotide sequence ID" value="NZ_JACHFN010000007.1"/>
</dbReference>
<gene>
    <name evidence="3" type="ORF">HNQ09_002221</name>
</gene>
<dbReference type="SUPFAM" id="SSF50341">
    <property type="entry name" value="CheW-like"/>
    <property type="match status" value="1"/>
</dbReference>
<dbReference type="PROSITE" id="PS50851">
    <property type="entry name" value="CHEW"/>
    <property type="match status" value="1"/>
</dbReference>
<dbReference type="Gene3D" id="2.30.30.40">
    <property type="entry name" value="SH3 Domains"/>
    <property type="match status" value="1"/>
</dbReference>
<dbReference type="GO" id="GO:0007165">
    <property type="term" value="P:signal transduction"/>
    <property type="evidence" value="ECO:0007669"/>
    <property type="project" value="InterPro"/>
</dbReference>
<reference evidence="3 4" key="1">
    <citation type="submission" date="2020-08" db="EMBL/GenBank/DDBJ databases">
        <title>Genomic Encyclopedia of Type Strains, Phase IV (KMG-IV): sequencing the most valuable type-strain genomes for metagenomic binning, comparative biology and taxonomic classification.</title>
        <authorList>
            <person name="Goeker M."/>
        </authorList>
    </citation>
    <scope>NUCLEOTIDE SEQUENCE [LARGE SCALE GENOMIC DNA]</scope>
    <source>
        <strain evidence="3 4">DSM 101791</strain>
    </source>
</reference>
<organism evidence="3 4">
    <name type="scientific">Deinococcus budaensis</name>
    <dbReference type="NCBI Taxonomy" id="1665626"/>
    <lineage>
        <taxon>Bacteria</taxon>
        <taxon>Thermotogati</taxon>
        <taxon>Deinococcota</taxon>
        <taxon>Deinococci</taxon>
        <taxon>Deinococcales</taxon>
        <taxon>Deinococcaceae</taxon>
        <taxon>Deinococcus</taxon>
    </lineage>
</organism>
<feature type="compositionally biased region" description="Low complexity" evidence="1">
    <location>
        <begin position="103"/>
        <end position="118"/>
    </location>
</feature>
<feature type="region of interest" description="Disordered" evidence="1">
    <location>
        <begin position="98"/>
        <end position="119"/>
    </location>
</feature>
<evidence type="ECO:0000256" key="1">
    <source>
        <dbReference type="SAM" id="MobiDB-lite"/>
    </source>
</evidence>
<dbReference type="SMART" id="SM00260">
    <property type="entry name" value="CheW"/>
    <property type="match status" value="1"/>
</dbReference>
<keyword evidence="4" id="KW-1185">Reference proteome</keyword>
<dbReference type="Pfam" id="PF01584">
    <property type="entry name" value="CheW"/>
    <property type="match status" value="1"/>
</dbReference>
<feature type="domain" description="CheW-like" evidence="2">
    <location>
        <begin position="1"/>
        <end position="138"/>
    </location>
</feature>
<name>A0A7W8GG14_9DEIO</name>
<evidence type="ECO:0000313" key="3">
    <source>
        <dbReference type="EMBL" id="MBB5234778.1"/>
    </source>
</evidence>
<protein>
    <submittedName>
        <fullName evidence="3">Chemotaxis signal transduction protein</fullName>
    </submittedName>
</protein>
<evidence type="ECO:0000313" key="4">
    <source>
        <dbReference type="Proteomes" id="UP000525389"/>
    </source>
</evidence>
<dbReference type="Proteomes" id="UP000525389">
    <property type="component" value="Unassembled WGS sequence"/>
</dbReference>
<dbReference type="EMBL" id="JACHFN010000007">
    <property type="protein sequence ID" value="MBB5234778.1"/>
    <property type="molecule type" value="Genomic_DNA"/>
</dbReference>
<comment type="caution">
    <text evidence="3">The sequence shown here is derived from an EMBL/GenBank/DDBJ whole genome shotgun (WGS) entry which is preliminary data.</text>
</comment>
<dbReference type="GO" id="GO:0006935">
    <property type="term" value="P:chemotaxis"/>
    <property type="evidence" value="ECO:0007669"/>
    <property type="project" value="InterPro"/>
</dbReference>
<dbReference type="InterPro" id="IPR002545">
    <property type="entry name" value="CheW-lke_dom"/>
</dbReference>
<proteinExistence type="predicted"/>